<dbReference type="EnsemblPlants" id="AET2Gv20407200.33">
    <property type="protein sequence ID" value="AET2Gv20407200.33"/>
    <property type="gene ID" value="AET2Gv20407200"/>
</dbReference>
<reference evidence="1" key="5">
    <citation type="journal article" date="2021" name="G3 (Bethesda)">
        <title>Aegilops tauschii genome assembly Aet v5.0 features greater sequence contiguity and improved annotation.</title>
        <authorList>
            <person name="Wang L."/>
            <person name="Zhu T."/>
            <person name="Rodriguez J.C."/>
            <person name="Deal K.R."/>
            <person name="Dubcovsky J."/>
            <person name="McGuire P.E."/>
            <person name="Lux T."/>
            <person name="Spannagl M."/>
            <person name="Mayer K.F.X."/>
            <person name="Baldrich P."/>
            <person name="Meyers B.C."/>
            <person name="Huo N."/>
            <person name="Gu Y.Q."/>
            <person name="Zhou H."/>
            <person name="Devos K.M."/>
            <person name="Bennetzen J.L."/>
            <person name="Unver T."/>
            <person name="Budak H."/>
            <person name="Gulick P.J."/>
            <person name="Galiba G."/>
            <person name="Kalapos B."/>
            <person name="Nelson D.R."/>
            <person name="Li P."/>
            <person name="You F.M."/>
            <person name="Luo M.C."/>
            <person name="Dvorak J."/>
        </authorList>
    </citation>
    <scope>NUCLEOTIDE SEQUENCE [LARGE SCALE GENOMIC DNA]</scope>
    <source>
        <strain evidence="1">cv. AL8/78</strain>
    </source>
</reference>
<evidence type="ECO:0000313" key="2">
    <source>
        <dbReference type="Proteomes" id="UP000015105"/>
    </source>
</evidence>
<proteinExistence type="predicted"/>
<sequence length="124" mass="14015">HLEKYVNFIAMGLMRLRVIPAWLGCLPIKDDKIEAKVVHDQLCSMVERSDAQVLGPHSQYLPKIVSIFAEVLCNGKELATDETTTRMISVLKRFQQTLPPDFLASTFSTLQPQQQLMLQSILST</sequence>
<dbReference type="SUPFAM" id="SSF48371">
    <property type="entry name" value="ARM repeat"/>
    <property type="match status" value="1"/>
</dbReference>
<evidence type="ECO:0008006" key="3">
    <source>
        <dbReference type="Google" id="ProtNLM"/>
    </source>
</evidence>
<reference evidence="1" key="4">
    <citation type="submission" date="2019-03" db="UniProtKB">
        <authorList>
            <consortium name="EnsemblPlants"/>
        </authorList>
    </citation>
    <scope>IDENTIFICATION</scope>
</reference>
<dbReference type="InterPro" id="IPR011989">
    <property type="entry name" value="ARM-like"/>
</dbReference>
<dbReference type="Gramene" id="AET2Gv20407200.33">
    <property type="protein sequence ID" value="AET2Gv20407200.33"/>
    <property type="gene ID" value="AET2Gv20407200"/>
</dbReference>
<reference evidence="2" key="1">
    <citation type="journal article" date="2014" name="Science">
        <title>Ancient hybridizations among the ancestral genomes of bread wheat.</title>
        <authorList>
            <consortium name="International Wheat Genome Sequencing Consortium,"/>
            <person name="Marcussen T."/>
            <person name="Sandve S.R."/>
            <person name="Heier L."/>
            <person name="Spannagl M."/>
            <person name="Pfeifer M."/>
            <person name="Jakobsen K.S."/>
            <person name="Wulff B.B."/>
            <person name="Steuernagel B."/>
            <person name="Mayer K.F."/>
            <person name="Olsen O.A."/>
        </authorList>
    </citation>
    <scope>NUCLEOTIDE SEQUENCE [LARGE SCALE GENOMIC DNA]</scope>
    <source>
        <strain evidence="2">cv. AL8/78</strain>
    </source>
</reference>
<dbReference type="AlphaFoldDB" id="A0A453B8L7"/>
<reference evidence="1" key="3">
    <citation type="journal article" date="2017" name="Nature">
        <title>Genome sequence of the progenitor of the wheat D genome Aegilops tauschii.</title>
        <authorList>
            <person name="Luo M.C."/>
            <person name="Gu Y.Q."/>
            <person name="Puiu D."/>
            <person name="Wang H."/>
            <person name="Twardziok S.O."/>
            <person name="Deal K.R."/>
            <person name="Huo N."/>
            <person name="Zhu T."/>
            <person name="Wang L."/>
            <person name="Wang Y."/>
            <person name="McGuire P.E."/>
            <person name="Liu S."/>
            <person name="Long H."/>
            <person name="Ramasamy R.K."/>
            <person name="Rodriguez J.C."/>
            <person name="Van S.L."/>
            <person name="Yuan L."/>
            <person name="Wang Z."/>
            <person name="Xia Z."/>
            <person name="Xiao L."/>
            <person name="Anderson O.D."/>
            <person name="Ouyang S."/>
            <person name="Liang Y."/>
            <person name="Zimin A.V."/>
            <person name="Pertea G."/>
            <person name="Qi P."/>
            <person name="Bennetzen J.L."/>
            <person name="Dai X."/>
            <person name="Dawson M.W."/>
            <person name="Muller H.G."/>
            <person name="Kugler K."/>
            <person name="Rivarola-Duarte L."/>
            <person name="Spannagl M."/>
            <person name="Mayer K.F.X."/>
            <person name="Lu F.H."/>
            <person name="Bevan M.W."/>
            <person name="Leroy P."/>
            <person name="Li P."/>
            <person name="You F.M."/>
            <person name="Sun Q."/>
            <person name="Liu Z."/>
            <person name="Lyons E."/>
            <person name="Wicker T."/>
            <person name="Salzberg S.L."/>
            <person name="Devos K.M."/>
            <person name="Dvorak J."/>
        </authorList>
    </citation>
    <scope>NUCLEOTIDE SEQUENCE [LARGE SCALE GENOMIC DNA]</scope>
    <source>
        <strain evidence="1">cv. AL8/78</strain>
    </source>
</reference>
<dbReference type="Proteomes" id="UP000015105">
    <property type="component" value="Chromosome 2D"/>
</dbReference>
<name>A0A453B8L7_AEGTS</name>
<dbReference type="InterPro" id="IPR016024">
    <property type="entry name" value="ARM-type_fold"/>
</dbReference>
<organism evidence="1 2">
    <name type="scientific">Aegilops tauschii subsp. strangulata</name>
    <name type="common">Goatgrass</name>
    <dbReference type="NCBI Taxonomy" id="200361"/>
    <lineage>
        <taxon>Eukaryota</taxon>
        <taxon>Viridiplantae</taxon>
        <taxon>Streptophyta</taxon>
        <taxon>Embryophyta</taxon>
        <taxon>Tracheophyta</taxon>
        <taxon>Spermatophyta</taxon>
        <taxon>Magnoliopsida</taxon>
        <taxon>Liliopsida</taxon>
        <taxon>Poales</taxon>
        <taxon>Poaceae</taxon>
        <taxon>BOP clade</taxon>
        <taxon>Pooideae</taxon>
        <taxon>Triticodae</taxon>
        <taxon>Triticeae</taxon>
        <taxon>Triticinae</taxon>
        <taxon>Aegilops</taxon>
    </lineage>
</organism>
<evidence type="ECO:0000313" key="1">
    <source>
        <dbReference type="EnsemblPlants" id="AET2Gv20407200.33"/>
    </source>
</evidence>
<keyword evidence="2" id="KW-1185">Reference proteome</keyword>
<dbReference type="Gene3D" id="1.25.10.10">
    <property type="entry name" value="Leucine-rich Repeat Variant"/>
    <property type="match status" value="1"/>
</dbReference>
<accession>A0A453B8L7</accession>
<reference evidence="2" key="2">
    <citation type="journal article" date="2017" name="Nat. Plants">
        <title>The Aegilops tauschii genome reveals multiple impacts of transposons.</title>
        <authorList>
            <person name="Zhao G."/>
            <person name="Zou C."/>
            <person name="Li K."/>
            <person name="Wang K."/>
            <person name="Li T."/>
            <person name="Gao L."/>
            <person name="Zhang X."/>
            <person name="Wang H."/>
            <person name="Yang Z."/>
            <person name="Liu X."/>
            <person name="Jiang W."/>
            <person name="Mao L."/>
            <person name="Kong X."/>
            <person name="Jiao Y."/>
            <person name="Jia J."/>
        </authorList>
    </citation>
    <scope>NUCLEOTIDE SEQUENCE [LARGE SCALE GENOMIC DNA]</scope>
    <source>
        <strain evidence="2">cv. AL8/78</strain>
    </source>
</reference>
<protein>
    <recommendedName>
        <fullName evidence="3">Exportin-1 C-terminal domain-containing protein</fullName>
    </recommendedName>
</protein>